<accession>A0AA48QYK1</accession>
<reference evidence="2" key="1">
    <citation type="journal article" date="2023" name="BMC Genomics">
        <title>Chromosome-level genome assemblies of Cutaneotrichosporon spp. (Trichosporonales, Basidiomycota) reveal imbalanced evolution between nucleotide sequences and chromosome synteny.</title>
        <authorList>
            <person name="Kobayashi Y."/>
            <person name="Kayamori A."/>
            <person name="Aoki K."/>
            <person name="Shiwa Y."/>
            <person name="Matsutani M."/>
            <person name="Fujita N."/>
            <person name="Sugita T."/>
            <person name="Iwasaki W."/>
            <person name="Tanaka N."/>
            <person name="Takashima M."/>
        </authorList>
    </citation>
    <scope>NUCLEOTIDE SEQUENCE</scope>
    <source>
        <strain evidence="2">HIS019</strain>
    </source>
</reference>
<proteinExistence type="predicted"/>
<dbReference type="RefSeq" id="XP_060459693.1">
    <property type="nucleotide sequence ID" value="XM_060603395.1"/>
</dbReference>
<sequence>MTPTRYSGKNHRVPSSKASYAVKSRKMQSTSSNVSPTLAFGKTVPQTGKATTSTSLLGSATHAPPTSGYRTKKYETYKHSKSSPPPTSTIRTTSSLAIVDSTSAYRLSKPTTLHDHRATVHLVMFLIPTNHAPSLAPARTQPTNHLQPPAQDSLD</sequence>
<gene>
    <name evidence="2" type="ORF">CcaverHIS019_0608870</name>
</gene>
<evidence type="ECO:0000313" key="3">
    <source>
        <dbReference type="Proteomes" id="UP001233271"/>
    </source>
</evidence>
<feature type="region of interest" description="Disordered" evidence="1">
    <location>
        <begin position="134"/>
        <end position="155"/>
    </location>
</feature>
<feature type="compositionally biased region" description="Polar residues" evidence="1">
    <location>
        <begin position="27"/>
        <end position="36"/>
    </location>
</feature>
<protein>
    <submittedName>
        <fullName evidence="2">Uncharacterized protein</fullName>
    </submittedName>
</protein>
<name>A0AA48QYK1_9TREE</name>
<dbReference type="GeneID" id="85498298"/>
<evidence type="ECO:0000313" key="2">
    <source>
        <dbReference type="EMBL" id="BEI94428.1"/>
    </source>
</evidence>
<dbReference type="Proteomes" id="UP001233271">
    <property type="component" value="Chromosome 6"/>
</dbReference>
<dbReference type="AlphaFoldDB" id="A0AA48QYK1"/>
<feature type="region of interest" description="Disordered" evidence="1">
    <location>
        <begin position="1"/>
        <end position="94"/>
    </location>
</feature>
<dbReference type="EMBL" id="AP028217">
    <property type="protein sequence ID" value="BEI94428.1"/>
    <property type="molecule type" value="Genomic_DNA"/>
</dbReference>
<evidence type="ECO:0000256" key="1">
    <source>
        <dbReference type="SAM" id="MobiDB-lite"/>
    </source>
</evidence>
<feature type="compositionally biased region" description="Low complexity" evidence="1">
    <location>
        <begin position="47"/>
        <end position="61"/>
    </location>
</feature>
<dbReference type="KEGG" id="ccac:CcaHIS019_0608870"/>
<organism evidence="2 3">
    <name type="scientific">Cutaneotrichosporon cavernicola</name>
    <dbReference type="NCBI Taxonomy" id="279322"/>
    <lineage>
        <taxon>Eukaryota</taxon>
        <taxon>Fungi</taxon>
        <taxon>Dikarya</taxon>
        <taxon>Basidiomycota</taxon>
        <taxon>Agaricomycotina</taxon>
        <taxon>Tremellomycetes</taxon>
        <taxon>Trichosporonales</taxon>
        <taxon>Trichosporonaceae</taxon>
        <taxon>Cutaneotrichosporon</taxon>
    </lineage>
</organism>
<keyword evidence="3" id="KW-1185">Reference proteome</keyword>